<reference evidence="6" key="1">
    <citation type="journal article" date="2019" name="Int. J. Syst. Evol. Microbiol.">
        <title>The Global Catalogue of Microorganisms (GCM) 10K type strain sequencing project: providing services to taxonomists for standard genome sequencing and annotation.</title>
        <authorList>
            <consortium name="The Broad Institute Genomics Platform"/>
            <consortium name="The Broad Institute Genome Sequencing Center for Infectious Disease"/>
            <person name="Wu L."/>
            <person name="Ma J."/>
        </authorList>
    </citation>
    <scope>NUCLEOTIDE SEQUENCE [LARGE SCALE GENOMIC DNA]</scope>
    <source>
        <strain evidence="6">DT72</strain>
    </source>
</reference>
<keyword evidence="6" id="KW-1185">Reference proteome</keyword>
<keyword evidence="2" id="KW-0436">Ligase</keyword>
<dbReference type="EMBL" id="JBHUFB010000012">
    <property type="protein sequence ID" value="MFD1813551.1"/>
    <property type="molecule type" value="Genomic_DNA"/>
</dbReference>
<accession>A0ABW4P6A7</accession>
<dbReference type="Pfam" id="PF00501">
    <property type="entry name" value="AMP-binding"/>
    <property type="match status" value="1"/>
</dbReference>
<evidence type="ECO:0000259" key="4">
    <source>
        <dbReference type="Pfam" id="PF13193"/>
    </source>
</evidence>
<name>A0ABW4P6A7_9NOCA</name>
<dbReference type="InterPro" id="IPR045851">
    <property type="entry name" value="AMP-bd_C_sf"/>
</dbReference>
<dbReference type="InterPro" id="IPR042099">
    <property type="entry name" value="ANL_N_sf"/>
</dbReference>
<evidence type="ECO:0000313" key="5">
    <source>
        <dbReference type="EMBL" id="MFD1813551.1"/>
    </source>
</evidence>
<dbReference type="Proteomes" id="UP001597286">
    <property type="component" value="Unassembled WGS sequence"/>
</dbReference>
<dbReference type="InterPro" id="IPR020459">
    <property type="entry name" value="AMP-binding"/>
</dbReference>
<evidence type="ECO:0000259" key="3">
    <source>
        <dbReference type="Pfam" id="PF00501"/>
    </source>
</evidence>
<sequence length="574" mass="61255">MTANSIAGQEFFACDYASDARIAALVGPGAPFEVVDRECAGVPLRCFANAPRTLVDVYRAAAAHDARDCLVHENERLTFGEVRREAAVVAMHLRRDHGVGPGDRVAVAMRNLPEFVPIMWATALLGAILVPLNAWWRGPELERALEEAEATVVFVDDERLQRLTGVGARGGSRVLVGVRTGARHLDFADLAAGEVMSPEQFADPDPGDVAFVLYTSGTTGRPKGVVITHRGTIANVMNMMFMRARDMVLTGRLPSGSGGPAAGLLTTPYFHVGGLASAVGAGLTGVTTVLLHKWDVDEAMRLVEREHVTGMGGVPMIAREMLEHPRAAALAGQVTSFSVGAASVPPELPRLAREVLGESVQIFNGYGATETTSGVVSNVGADYEEHPDSVGRLNPTTELRIESADGRLLPPGEVGELSVRSPQTALGYWRNPEATAESFCDGWFRTGDLGSIDEDGFVYVVDRVKDVVIRGGENVYCAEVEAVLFEHSTVLDVAVVAIPDDAMGERVCAVVVPRAGATPVLEELRAFAAERLAAFKCPEALVVAGEVPRTATGKIAKNQLRQMVTDDPGRVECR</sequence>
<dbReference type="SUPFAM" id="SSF56801">
    <property type="entry name" value="Acetyl-CoA synthetase-like"/>
    <property type="match status" value="1"/>
</dbReference>
<gene>
    <name evidence="5" type="ORF">ACFSJG_15120</name>
</gene>
<protein>
    <submittedName>
        <fullName evidence="5">Class I adenylate-forming enzyme family protein</fullName>
    </submittedName>
</protein>
<dbReference type="PANTHER" id="PTHR43201">
    <property type="entry name" value="ACYL-COA SYNTHETASE"/>
    <property type="match status" value="1"/>
</dbReference>
<proteinExistence type="inferred from homology"/>
<dbReference type="PROSITE" id="PS00455">
    <property type="entry name" value="AMP_BINDING"/>
    <property type="match status" value="1"/>
</dbReference>
<dbReference type="InterPro" id="IPR025110">
    <property type="entry name" value="AMP-bd_C"/>
</dbReference>
<comment type="similarity">
    <text evidence="1">Belongs to the ATP-dependent AMP-binding enzyme family.</text>
</comment>
<dbReference type="PRINTS" id="PR00154">
    <property type="entry name" value="AMPBINDING"/>
</dbReference>
<dbReference type="Gene3D" id="3.30.300.30">
    <property type="match status" value="1"/>
</dbReference>
<comment type="caution">
    <text evidence="5">The sequence shown here is derived from an EMBL/GenBank/DDBJ whole genome shotgun (WGS) entry which is preliminary data.</text>
</comment>
<dbReference type="InterPro" id="IPR020845">
    <property type="entry name" value="AMP-binding_CS"/>
</dbReference>
<dbReference type="Pfam" id="PF13193">
    <property type="entry name" value="AMP-binding_C"/>
    <property type="match status" value="1"/>
</dbReference>
<feature type="domain" description="AMP-binding enzyme C-terminal" evidence="4">
    <location>
        <begin position="479"/>
        <end position="554"/>
    </location>
</feature>
<evidence type="ECO:0000256" key="2">
    <source>
        <dbReference type="ARBA" id="ARBA00022598"/>
    </source>
</evidence>
<dbReference type="PANTHER" id="PTHR43201:SF5">
    <property type="entry name" value="MEDIUM-CHAIN ACYL-COA LIGASE ACSF2, MITOCHONDRIAL"/>
    <property type="match status" value="1"/>
</dbReference>
<dbReference type="RefSeq" id="WP_378486060.1">
    <property type="nucleotide sequence ID" value="NZ_JBHUFB010000012.1"/>
</dbReference>
<feature type="domain" description="AMP-dependent synthetase/ligase" evidence="3">
    <location>
        <begin position="59"/>
        <end position="429"/>
    </location>
</feature>
<evidence type="ECO:0000313" key="6">
    <source>
        <dbReference type="Proteomes" id="UP001597286"/>
    </source>
</evidence>
<organism evidence="5 6">
    <name type="scientific">Rhodococcus gannanensis</name>
    <dbReference type="NCBI Taxonomy" id="1960308"/>
    <lineage>
        <taxon>Bacteria</taxon>
        <taxon>Bacillati</taxon>
        <taxon>Actinomycetota</taxon>
        <taxon>Actinomycetes</taxon>
        <taxon>Mycobacteriales</taxon>
        <taxon>Nocardiaceae</taxon>
        <taxon>Rhodococcus</taxon>
    </lineage>
</organism>
<evidence type="ECO:0000256" key="1">
    <source>
        <dbReference type="ARBA" id="ARBA00006432"/>
    </source>
</evidence>
<dbReference type="InterPro" id="IPR000873">
    <property type="entry name" value="AMP-dep_synth/lig_dom"/>
</dbReference>
<dbReference type="Gene3D" id="3.40.50.12780">
    <property type="entry name" value="N-terminal domain of ligase-like"/>
    <property type="match status" value="1"/>
</dbReference>